<dbReference type="Proteomes" id="UP001378592">
    <property type="component" value="Unassembled WGS sequence"/>
</dbReference>
<evidence type="ECO:0000313" key="2">
    <source>
        <dbReference type="EMBL" id="KAK7872961.1"/>
    </source>
</evidence>
<organism evidence="2 3">
    <name type="scientific">Gryllus longicercus</name>
    <dbReference type="NCBI Taxonomy" id="2509291"/>
    <lineage>
        <taxon>Eukaryota</taxon>
        <taxon>Metazoa</taxon>
        <taxon>Ecdysozoa</taxon>
        <taxon>Arthropoda</taxon>
        <taxon>Hexapoda</taxon>
        <taxon>Insecta</taxon>
        <taxon>Pterygota</taxon>
        <taxon>Neoptera</taxon>
        <taxon>Polyneoptera</taxon>
        <taxon>Orthoptera</taxon>
        <taxon>Ensifera</taxon>
        <taxon>Gryllidea</taxon>
        <taxon>Grylloidea</taxon>
        <taxon>Gryllidae</taxon>
        <taxon>Gryllinae</taxon>
        <taxon>Gryllus</taxon>
    </lineage>
</organism>
<keyword evidence="3" id="KW-1185">Reference proteome</keyword>
<feature type="region of interest" description="Disordered" evidence="1">
    <location>
        <begin position="20"/>
        <end position="68"/>
    </location>
</feature>
<protein>
    <submittedName>
        <fullName evidence="2">Uncharacterized protein</fullName>
    </submittedName>
</protein>
<name>A0AAN9VZQ6_9ORTH</name>
<gene>
    <name evidence="2" type="ORF">R5R35_004269</name>
</gene>
<reference evidence="2 3" key="1">
    <citation type="submission" date="2024-03" db="EMBL/GenBank/DDBJ databases">
        <title>The genome assembly and annotation of the cricket Gryllus longicercus Weissman &amp; Gray.</title>
        <authorList>
            <person name="Szrajer S."/>
            <person name="Gray D."/>
            <person name="Ylla G."/>
        </authorList>
    </citation>
    <scope>NUCLEOTIDE SEQUENCE [LARGE SCALE GENOMIC DNA]</scope>
    <source>
        <strain evidence="2">DAG 2021-001</strain>
        <tissue evidence="2">Whole body minus gut</tissue>
    </source>
</reference>
<evidence type="ECO:0000256" key="1">
    <source>
        <dbReference type="SAM" id="MobiDB-lite"/>
    </source>
</evidence>
<accession>A0AAN9VZQ6</accession>
<comment type="caution">
    <text evidence="2">The sequence shown here is derived from an EMBL/GenBank/DDBJ whole genome shotgun (WGS) entry which is preliminary data.</text>
</comment>
<feature type="compositionally biased region" description="Pro residues" evidence="1">
    <location>
        <begin position="20"/>
        <end position="48"/>
    </location>
</feature>
<dbReference type="EMBL" id="JAZDUA010000018">
    <property type="protein sequence ID" value="KAK7872961.1"/>
    <property type="molecule type" value="Genomic_DNA"/>
</dbReference>
<evidence type="ECO:0000313" key="3">
    <source>
        <dbReference type="Proteomes" id="UP001378592"/>
    </source>
</evidence>
<sequence>MSYRVPSWERCRLLVWSFPPPPLPPRSASPLRLAPPRPAPPRPAPPRPSLLNPLRDRLSRGLSSPSRAAAYEKVSSLCWLSSGREAHPRSTERRPRPRLGTRTMYSQFYECESKRLRFECFFALVALQRFCGLWLRVRSLPQ</sequence>
<proteinExistence type="predicted"/>
<dbReference type="AlphaFoldDB" id="A0AAN9VZQ6"/>